<comment type="caution">
    <text evidence="2">The sequence shown here is derived from an EMBL/GenBank/DDBJ whole genome shotgun (WGS) entry which is preliminary data.</text>
</comment>
<organism evidence="2 3">
    <name type="scientific">Glutamicibacter ardleyensis</name>
    <dbReference type="NCBI Taxonomy" id="225894"/>
    <lineage>
        <taxon>Bacteria</taxon>
        <taxon>Bacillati</taxon>
        <taxon>Actinomycetota</taxon>
        <taxon>Actinomycetes</taxon>
        <taxon>Micrococcales</taxon>
        <taxon>Micrococcaceae</taxon>
        <taxon>Glutamicibacter</taxon>
    </lineage>
</organism>
<dbReference type="Proteomes" id="UP000606115">
    <property type="component" value="Unassembled WGS sequence"/>
</dbReference>
<evidence type="ECO:0000256" key="1">
    <source>
        <dbReference type="SAM" id="MobiDB-lite"/>
    </source>
</evidence>
<evidence type="ECO:0008006" key="4">
    <source>
        <dbReference type="Google" id="ProtNLM"/>
    </source>
</evidence>
<reference evidence="3" key="1">
    <citation type="journal article" date="2019" name="Int. J. Syst. Evol. Microbiol.">
        <title>The Global Catalogue of Microorganisms (GCM) 10K type strain sequencing project: providing services to taxonomists for standard genome sequencing and annotation.</title>
        <authorList>
            <consortium name="The Broad Institute Genomics Platform"/>
            <consortium name="The Broad Institute Genome Sequencing Center for Infectious Disease"/>
            <person name="Wu L."/>
            <person name="Ma J."/>
        </authorList>
    </citation>
    <scope>NUCLEOTIDE SEQUENCE [LARGE SCALE GENOMIC DNA]</scope>
    <source>
        <strain evidence="3">CGMCC 1.3685</strain>
    </source>
</reference>
<name>A0ABQ2DJG3_9MICC</name>
<feature type="compositionally biased region" description="Gly residues" evidence="1">
    <location>
        <begin position="247"/>
        <end position="258"/>
    </location>
</feature>
<feature type="compositionally biased region" description="Low complexity" evidence="1">
    <location>
        <begin position="46"/>
        <end position="85"/>
    </location>
</feature>
<dbReference type="RefSeq" id="WP_194446436.1">
    <property type="nucleotide sequence ID" value="NZ_BMKX01000002.1"/>
</dbReference>
<keyword evidence="3" id="KW-1185">Reference proteome</keyword>
<evidence type="ECO:0000313" key="3">
    <source>
        <dbReference type="Proteomes" id="UP000606115"/>
    </source>
</evidence>
<accession>A0ABQ2DJG3</accession>
<feature type="region of interest" description="Disordered" evidence="1">
    <location>
        <begin position="46"/>
        <end position="90"/>
    </location>
</feature>
<dbReference type="EMBL" id="BMKX01000002">
    <property type="protein sequence ID" value="GGJ55725.1"/>
    <property type="molecule type" value="Genomic_DNA"/>
</dbReference>
<proteinExistence type="predicted"/>
<gene>
    <name evidence="2" type="ORF">GCM10007173_13170</name>
</gene>
<dbReference type="GeneID" id="303303698"/>
<evidence type="ECO:0000313" key="2">
    <source>
        <dbReference type="EMBL" id="GGJ55725.1"/>
    </source>
</evidence>
<feature type="region of interest" description="Disordered" evidence="1">
    <location>
        <begin position="247"/>
        <end position="272"/>
    </location>
</feature>
<protein>
    <recommendedName>
        <fullName evidence="4">Scaffolding protein</fullName>
    </recommendedName>
</protein>
<sequence>MSMNKQFPHGIDITAPGGIEALMAFHFKTFGIAQMNANAGGDTGATNTGATGTTDDGSGAGATTAGAETTTTETTVTGTQATTNAPPWGSDEEFNAEKAWNLVQGLRADKAKLADGRETAIQDAVAKAVKDAQSSYTQDIAKALGLVADEPDPAKLLETVTGERDTLTGERDTWKNDALDAKRQLGVFTAASVNNADATKLLDSMSFMNKVKDFDPAADDFNSQVETVVKAAVEADKSLRVQAAAARGGGDLTGGNGTGQHQLSREDLAGMSPAEILKANKEGRLKTLATNPKEG</sequence>